<dbReference type="InterPro" id="IPR007110">
    <property type="entry name" value="Ig-like_dom"/>
</dbReference>
<dbReference type="InterPro" id="IPR052598">
    <property type="entry name" value="IgSF_CEA-related"/>
</dbReference>
<evidence type="ECO:0000313" key="10">
    <source>
        <dbReference type="Proteomes" id="UP000261540"/>
    </source>
</evidence>
<dbReference type="Pfam" id="PF07679">
    <property type="entry name" value="I-set"/>
    <property type="match status" value="1"/>
</dbReference>
<protein>
    <recommendedName>
        <fullName evidence="11">Ig-like domain-containing protein</fullName>
    </recommendedName>
</protein>
<dbReference type="Gene3D" id="2.60.40.10">
    <property type="entry name" value="Immunoglobulins"/>
    <property type="match status" value="4"/>
</dbReference>
<dbReference type="InterPro" id="IPR036116">
    <property type="entry name" value="FN3_sf"/>
</dbReference>
<keyword evidence="5" id="KW-0393">Immunoglobulin domain</keyword>
<dbReference type="GeneTree" id="ENSGT00860000135013"/>
<feature type="domain" description="Fibronectin type-III" evidence="8">
    <location>
        <begin position="303"/>
        <end position="411"/>
    </location>
</feature>
<dbReference type="PROSITE" id="PS50853">
    <property type="entry name" value="FN3"/>
    <property type="match status" value="1"/>
</dbReference>
<proteinExistence type="predicted"/>
<evidence type="ECO:0000256" key="6">
    <source>
        <dbReference type="SAM" id="SignalP"/>
    </source>
</evidence>
<feature type="domain" description="Ig-like" evidence="7">
    <location>
        <begin position="211"/>
        <end position="305"/>
    </location>
</feature>
<dbReference type="InterPro" id="IPR013098">
    <property type="entry name" value="Ig_I-set"/>
</dbReference>
<keyword evidence="4" id="KW-0325">Glycoprotein</keyword>
<dbReference type="SMART" id="SM00409">
    <property type="entry name" value="IG"/>
    <property type="match status" value="3"/>
</dbReference>
<evidence type="ECO:0008006" key="11">
    <source>
        <dbReference type="Google" id="ProtNLM"/>
    </source>
</evidence>
<dbReference type="Proteomes" id="UP000261540">
    <property type="component" value="Unplaced"/>
</dbReference>
<sequence>MPVDRKQALRRLCWGVFTTLLFAGSADCDLSLAVQSPPMVIAKAGSNVILNVSFAGAQNPLIQWSAGALPIVTWVVSPNTLDIAPNYAGVVSLMPNGSLVFSNVQKNYSDTYTVSVTKSGFLSMTASITLLVFAPPVCSVQSANTNLNYTCQTPGDTISILSISQLNKTFSTSGSLSLVVPPAQNLSGMAISCIANQINITQSCSVTAQAPQGVAPTVSSTLSNGNLVVTITCAIGSVPAANIIWFKGSQVLSNGGPYQISSDTTQLNITRLNLTVSDLSNYTCKLSNPFGPLQNSIQLIGPTISDSSLISNTAGTMVTLTWDVPSTSVFTGFNIQMEGPALQPSNGTNQRRKRDTGGFQTIAVMPSSARSKQISGLDPKSNYWFWIVPLAGSVTGPPSQNYSVGPECNSSLSVYSPPTVIAKAGSNVTLNVLITGAQNPIIQWYVGQLLIVNRTVSSSLPDIASNYTGVSLMGNGSLVFSNVSQNYSATYTLNITKIGFCPKVINVTLRVFARPVCSVQSANANLQYTCETPGDNVSLLSFPYLSDTTKIGSLSLSVPATQDLNGKGISCVAFQINITQSCSVTAQAPQGFLPMVSSTVSNGNLVVTITCAIGSVP</sequence>
<keyword evidence="10" id="KW-1185">Reference proteome</keyword>
<dbReference type="InterPro" id="IPR003961">
    <property type="entry name" value="FN3_dom"/>
</dbReference>
<dbReference type="InterPro" id="IPR003599">
    <property type="entry name" value="Ig_sub"/>
</dbReference>
<dbReference type="Ensembl" id="ENSPKIT00000036501.1">
    <property type="protein sequence ID" value="ENSPKIP00000012118.1"/>
    <property type="gene ID" value="ENSPKIG00000000025.1"/>
</dbReference>
<feature type="chain" id="PRO_5017340075" description="Ig-like domain-containing protein" evidence="6">
    <location>
        <begin position="29"/>
        <end position="617"/>
    </location>
</feature>
<reference evidence="9" key="1">
    <citation type="submission" date="2025-08" db="UniProtKB">
        <authorList>
            <consortium name="Ensembl"/>
        </authorList>
    </citation>
    <scope>IDENTIFICATION</scope>
</reference>
<dbReference type="SUPFAM" id="SSF49265">
    <property type="entry name" value="Fibronectin type III"/>
    <property type="match status" value="1"/>
</dbReference>
<evidence type="ECO:0000313" key="9">
    <source>
        <dbReference type="Ensembl" id="ENSPKIP00000012118.1"/>
    </source>
</evidence>
<dbReference type="PANTHER" id="PTHR44337:SF22">
    <property type="entry name" value="HEPACAM FAMILY MEMBER 2-LIKE"/>
    <property type="match status" value="1"/>
</dbReference>
<feature type="signal peptide" evidence="6">
    <location>
        <begin position="1"/>
        <end position="28"/>
    </location>
</feature>
<dbReference type="CDD" id="cd00096">
    <property type="entry name" value="Ig"/>
    <property type="match status" value="1"/>
</dbReference>
<dbReference type="InterPro" id="IPR036179">
    <property type="entry name" value="Ig-like_dom_sf"/>
</dbReference>
<accession>A0A3B3R159</accession>
<dbReference type="PROSITE" id="PS50835">
    <property type="entry name" value="IG_LIKE"/>
    <property type="match status" value="1"/>
</dbReference>
<evidence type="ECO:0000259" key="8">
    <source>
        <dbReference type="PROSITE" id="PS50853"/>
    </source>
</evidence>
<evidence type="ECO:0000256" key="4">
    <source>
        <dbReference type="ARBA" id="ARBA00023180"/>
    </source>
</evidence>
<evidence type="ECO:0000259" key="7">
    <source>
        <dbReference type="PROSITE" id="PS50835"/>
    </source>
</evidence>
<dbReference type="CDD" id="cd00063">
    <property type="entry name" value="FN3"/>
    <property type="match status" value="1"/>
</dbReference>
<dbReference type="PANTHER" id="PTHR44337">
    <property type="entry name" value="CARCINOEMBRYONIC ANTIGEN-RELATED CELL ADHESION MOLECULE 8"/>
    <property type="match status" value="1"/>
</dbReference>
<evidence type="ECO:0000256" key="5">
    <source>
        <dbReference type="ARBA" id="ARBA00023319"/>
    </source>
</evidence>
<name>A0A3B3R159_9TELE</name>
<keyword evidence="1 6" id="KW-0732">Signal</keyword>
<dbReference type="AlphaFoldDB" id="A0A3B3R159"/>
<organism evidence="9 10">
    <name type="scientific">Paramormyrops kingsleyae</name>
    <dbReference type="NCBI Taxonomy" id="1676925"/>
    <lineage>
        <taxon>Eukaryota</taxon>
        <taxon>Metazoa</taxon>
        <taxon>Chordata</taxon>
        <taxon>Craniata</taxon>
        <taxon>Vertebrata</taxon>
        <taxon>Euteleostomi</taxon>
        <taxon>Actinopterygii</taxon>
        <taxon>Neopterygii</taxon>
        <taxon>Teleostei</taxon>
        <taxon>Osteoglossocephala</taxon>
        <taxon>Osteoglossomorpha</taxon>
        <taxon>Osteoglossiformes</taxon>
        <taxon>Mormyridae</taxon>
        <taxon>Paramormyrops</taxon>
    </lineage>
</organism>
<keyword evidence="2" id="KW-0677">Repeat</keyword>
<dbReference type="InterPro" id="IPR013783">
    <property type="entry name" value="Ig-like_fold"/>
</dbReference>
<evidence type="ECO:0000256" key="3">
    <source>
        <dbReference type="ARBA" id="ARBA00023157"/>
    </source>
</evidence>
<reference evidence="9" key="2">
    <citation type="submission" date="2025-09" db="UniProtKB">
        <authorList>
            <consortium name="Ensembl"/>
        </authorList>
    </citation>
    <scope>IDENTIFICATION</scope>
</reference>
<evidence type="ECO:0000256" key="2">
    <source>
        <dbReference type="ARBA" id="ARBA00022737"/>
    </source>
</evidence>
<dbReference type="SUPFAM" id="SSF48726">
    <property type="entry name" value="Immunoglobulin"/>
    <property type="match status" value="3"/>
</dbReference>
<keyword evidence="3" id="KW-1015">Disulfide bond</keyword>
<evidence type="ECO:0000256" key="1">
    <source>
        <dbReference type="ARBA" id="ARBA00022729"/>
    </source>
</evidence>